<dbReference type="RefSeq" id="XP_026278832.1">
    <property type="nucleotide sequence ID" value="XM_026423047.2"/>
</dbReference>
<accession>A0A6J1SCR1</accession>
<protein>
    <submittedName>
        <fullName evidence="5">HEAT repeat-containing protein 3</fullName>
    </submittedName>
</protein>
<keyword evidence="4" id="KW-1185">Reference proteome</keyword>
<feature type="compositionally biased region" description="Basic and acidic residues" evidence="2">
    <location>
        <begin position="350"/>
        <end position="360"/>
    </location>
</feature>
<dbReference type="GO" id="GO:0051082">
    <property type="term" value="F:unfolded protein binding"/>
    <property type="evidence" value="ECO:0007669"/>
    <property type="project" value="TreeGrafter"/>
</dbReference>
<dbReference type="Gene3D" id="1.25.10.10">
    <property type="entry name" value="Leucine-rich Repeat Variant"/>
    <property type="match status" value="1"/>
</dbReference>
<evidence type="ECO:0000256" key="1">
    <source>
        <dbReference type="ARBA" id="ARBA00049983"/>
    </source>
</evidence>
<dbReference type="OrthoDB" id="288703at2759"/>
<feature type="region of interest" description="Disordered" evidence="2">
    <location>
        <begin position="314"/>
        <end position="360"/>
    </location>
</feature>
<proteinExistence type="inferred from homology"/>
<dbReference type="Pfam" id="PF25567">
    <property type="entry name" value="TPR_SYO1"/>
    <property type="match status" value="1"/>
</dbReference>
<feature type="region of interest" description="Disordered" evidence="2">
    <location>
        <begin position="389"/>
        <end position="422"/>
    </location>
</feature>
<dbReference type="GO" id="GO:0042273">
    <property type="term" value="P:ribosomal large subunit biogenesis"/>
    <property type="evidence" value="ECO:0007669"/>
    <property type="project" value="TreeGrafter"/>
</dbReference>
<dbReference type="SMART" id="SM00185">
    <property type="entry name" value="ARM"/>
    <property type="match status" value="3"/>
</dbReference>
<evidence type="ECO:0000256" key="2">
    <source>
        <dbReference type="SAM" id="MobiDB-lite"/>
    </source>
</evidence>
<comment type="similarity">
    <text evidence="1">Belongs to the nuclear import and ribosome assembly adapter family.</text>
</comment>
<dbReference type="SUPFAM" id="SSF48371">
    <property type="entry name" value="ARM repeat"/>
    <property type="match status" value="1"/>
</dbReference>
<dbReference type="PANTHER" id="PTHR13347">
    <property type="entry name" value="HEAT REPEAT-CONTAINING PROTEIN 3"/>
    <property type="match status" value="1"/>
</dbReference>
<dbReference type="PANTHER" id="PTHR13347:SF1">
    <property type="entry name" value="HEAT REPEAT-CONTAINING PROTEIN 3"/>
    <property type="match status" value="1"/>
</dbReference>
<feature type="compositionally biased region" description="Acidic residues" evidence="2">
    <location>
        <begin position="314"/>
        <end position="331"/>
    </location>
</feature>
<dbReference type="KEGG" id="foc:113206800"/>
<dbReference type="InterPro" id="IPR057990">
    <property type="entry name" value="TPR_SYO1"/>
</dbReference>
<feature type="compositionally biased region" description="Basic residues" evidence="2">
    <location>
        <begin position="1"/>
        <end position="11"/>
    </location>
</feature>
<feature type="region of interest" description="Disordered" evidence="2">
    <location>
        <begin position="1"/>
        <end position="39"/>
    </location>
</feature>
<dbReference type="GO" id="GO:0006606">
    <property type="term" value="P:protein import into nucleus"/>
    <property type="evidence" value="ECO:0007669"/>
    <property type="project" value="TreeGrafter"/>
</dbReference>
<dbReference type="InterPro" id="IPR000225">
    <property type="entry name" value="Armadillo"/>
</dbReference>
<feature type="domain" description="SYO1-like TPR repeats" evidence="3">
    <location>
        <begin position="430"/>
        <end position="683"/>
    </location>
</feature>
<feature type="compositionally biased region" description="Acidic residues" evidence="2">
    <location>
        <begin position="390"/>
        <end position="407"/>
    </location>
</feature>
<organism evidence="4 5">
    <name type="scientific">Frankliniella occidentalis</name>
    <name type="common">Western flower thrips</name>
    <name type="synonym">Euthrips occidentalis</name>
    <dbReference type="NCBI Taxonomy" id="133901"/>
    <lineage>
        <taxon>Eukaryota</taxon>
        <taxon>Metazoa</taxon>
        <taxon>Ecdysozoa</taxon>
        <taxon>Arthropoda</taxon>
        <taxon>Hexapoda</taxon>
        <taxon>Insecta</taxon>
        <taxon>Pterygota</taxon>
        <taxon>Neoptera</taxon>
        <taxon>Paraneoptera</taxon>
        <taxon>Thysanoptera</taxon>
        <taxon>Terebrantia</taxon>
        <taxon>Thripoidea</taxon>
        <taxon>Thripidae</taxon>
        <taxon>Frankliniella</taxon>
    </lineage>
</organism>
<dbReference type="InterPro" id="IPR011989">
    <property type="entry name" value="ARM-like"/>
</dbReference>
<dbReference type="InterPro" id="IPR052616">
    <property type="entry name" value="SYO1-like"/>
</dbReference>
<feature type="compositionally biased region" description="Basic and acidic residues" evidence="2">
    <location>
        <begin position="332"/>
        <end position="342"/>
    </location>
</feature>
<dbReference type="GeneID" id="113206800"/>
<name>A0A6J1SCR1_FRAOC</name>
<evidence type="ECO:0000313" key="5">
    <source>
        <dbReference type="RefSeq" id="XP_026278832.1"/>
    </source>
</evidence>
<reference evidence="5" key="1">
    <citation type="submission" date="2025-08" db="UniProtKB">
        <authorList>
            <consortium name="RefSeq"/>
        </authorList>
    </citation>
    <scope>IDENTIFICATION</scope>
    <source>
        <tissue evidence="5">Whole organism</tissue>
    </source>
</reference>
<gene>
    <name evidence="5" type="primary">LOC113206800</name>
</gene>
<evidence type="ECO:0000259" key="3">
    <source>
        <dbReference type="Pfam" id="PF25567"/>
    </source>
</evidence>
<dbReference type="AlphaFoldDB" id="A0A6J1SCR1"/>
<evidence type="ECO:0000313" key="4">
    <source>
        <dbReference type="Proteomes" id="UP000504606"/>
    </source>
</evidence>
<sequence>MGKAKRIRNRGPRHDPVGLNGNQSASLKEEDGGSSTETKSELLVENVVEKLQSHEEEEKISGLFMLADVFDGSTLAEVAKNRLVRIAGPLLVDPSSNVRNAASGALRNLTASGGPEFCDVLVEQDIMTSLCSLLLKYGNEWQPKSSDTPEKDVDSDTLVNAVNILWNLCESNATALKYFNNAQILPLLVRCLDVSTFGLDISTAVAECLHTVTEENQDAVLKMQDLGSNLQQILTSQNEDANVMLFKVLVAGILININFGAVEAMDPSRLSLIMATLSFALEYDQRKMLNQLTSQLEIDIQKLNPRRKRIRDAVDEEMEDEEEENEEENDEENGKTKNCDRRSKARGRRPVPEDRTADMLKKEEKLISDAARLLQAQLVSLEVLANLCSGEDDDEDGMDADDSESEGMSESSYTEESKGPESVPFGISSDILEAIVSQRLVTKVWDKTILPAENVCEMLQEHMDCEVIFSRVNSLRSRAFLCLQNLIAVMDLEELGGCNDLYNMWLETTKLVFQKTKSDDLPLLEAATSVMRAAVLRLAQAKATQFSSLSADDLQILLKGESQCKDPNVRANLIRIVGCIGQMLAPICSPHLLVIGKFLLDVASRDAEVWVSAEALDCIFDVFGEDETDQAAFDIDLVNKLRSFAGPLKSRVRMQRKNLGDHYSVVMTATSNLNRFIKYKSKRLLKFSSNGHI</sequence>
<dbReference type="Proteomes" id="UP000504606">
    <property type="component" value="Unplaced"/>
</dbReference>
<dbReference type="InterPro" id="IPR016024">
    <property type="entry name" value="ARM-type_fold"/>
</dbReference>